<dbReference type="EMBL" id="CM037015">
    <property type="protein sequence ID" value="KAH7681698.1"/>
    <property type="molecule type" value="Genomic_DNA"/>
</dbReference>
<gene>
    <name evidence="1" type="ORF">IHE45_05G073200</name>
</gene>
<proteinExistence type="predicted"/>
<organism evidence="1 2">
    <name type="scientific">Dioscorea alata</name>
    <name type="common">Purple yam</name>
    <dbReference type="NCBI Taxonomy" id="55571"/>
    <lineage>
        <taxon>Eukaryota</taxon>
        <taxon>Viridiplantae</taxon>
        <taxon>Streptophyta</taxon>
        <taxon>Embryophyta</taxon>
        <taxon>Tracheophyta</taxon>
        <taxon>Spermatophyta</taxon>
        <taxon>Magnoliopsida</taxon>
        <taxon>Liliopsida</taxon>
        <taxon>Dioscoreales</taxon>
        <taxon>Dioscoreaceae</taxon>
        <taxon>Dioscorea</taxon>
    </lineage>
</organism>
<accession>A0ACB7W2J9</accession>
<reference evidence="2" key="1">
    <citation type="journal article" date="2022" name="Nat. Commun.">
        <title>Chromosome evolution and the genetic basis of agronomically important traits in greater yam.</title>
        <authorList>
            <person name="Bredeson J.V."/>
            <person name="Lyons J.B."/>
            <person name="Oniyinde I.O."/>
            <person name="Okereke N.R."/>
            <person name="Kolade O."/>
            <person name="Nnabue I."/>
            <person name="Nwadili C.O."/>
            <person name="Hribova E."/>
            <person name="Parker M."/>
            <person name="Nwogha J."/>
            <person name="Shu S."/>
            <person name="Carlson J."/>
            <person name="Kariba R."/>
            <person name="Muthemba S."/>
            <person name="Knop K."/>
            <person name="Barton G.J."/>
            <person name="Sherwood A.V."/>
            <person name="Lopez-Montes A."/>
            <person name="Asiedu R."/>
            <person name="Jamnadass R."/>
            <person name="Muchugi A."/>
            <person name="Goodstein D."/>
            <person name="Egesi C.N."/>
            <person name="Featherston J."/>
            <person name="Asfaw A."/>
            <person name="Simpson G.G."/>
            <person name="Dolezel J."/>
            <person name="Hendre P.S."/>
            <person name="Van Deynze A."/>
            <person name="Kumar P.L."/>
            <person name="Obidiegwu J.E."/>
            <person name="Bhattacharjee R."/>
            <person name="Rokhsar D.S."/>
        </authorList>
    </citation>
    <scope>NUCLEOTIDE SEQUENCE [LARGE SCALE GENOMIC DNA]</scope>
    <source>
        <strain evidence="2">cv. TDa95/00328</strain>
    </source>
</reference>
<name>A0ACB7W2J9_DIOAL</name>
<evidence type="ECO:0000313" key="1">
    <source>
        <dbReference type="EMBL" id="KAH7681698.1"/>
    </source>
</evidence>
<keyword evidence="2" id="KW-1185">Reference proteome</keyword>
<evidence type="ECO:0000313" key="2">
    <source>
        <dbReference type="Proteomes" id="UP000827976"/>
    </source>
</evidence>
<sequence length="29" mass="3381">MTGMLQPHYLSYKSMGFQELVEMIFQSAL</sequence>
<dbReference type="Proteomes" id="UP000827976">
    <property type="component" value="Chromosome 5"/>
</dbReference>
<protein>
    <submittedName>
        <fullName evidence="1">Uncharacterized protein</fullName>
    </submittedName>
</protein>
<comment type="caution">
    <text evidence="1">The sequence shown here is derived from an EMBL/GenBank/DDBJ whole genome shotgun (WGS) entry which is preliminary data.</text>
</comment>